<sequence>MSRHRERDGFVGRFGVWMLRGYVHGRECEDEDGDEDVLPSLSCENVGMTVPRGDEDIHSAIAPSPFTTTNEREREKHERRPKETESKHPATALPASGKRAHDTDSLHPKIPRLRNSEKRREEGNRKVSTRPMMQGKEFDTCTVYMYRKFVDEEQDVPVVLAVGTHRFHGSLVRRRGDLQKPWNSTSRADGWKRMLCKVETPSLSVGGKSSRSVMVMYCRLEASKM</sequence>
<evidence type="ECO:0000256" key="1">
    <source>
        <dbReference type="SAM" id="MobiDB-lite"/>
    </source>
</evidence>
<proteinExistence type="predicted"/>
<feature type="compositionally biased region" description="Basic and acidic residues" evidence="1">
    <location>
        <begin position="114"/>
        <end position="125"/>
    </location>
</feature>
<accession>A0A6A6CLB7</accession>
<dbReference type="AlphaFoldDB" id="A0A6A6CLB7"/>
<evidence type="ECO:0000313" key="3">
    <source>
        <dbReference type="Proteomes" id="UP000799537"/>
    </source>
</evidence>
<dbReference type="RefSeq" id="XP_033667621.1">
    <property type="nucleotide sequence ID" value="XM_033812738.1"/>
</dbReference>
<protein>
    <submittedName>
        <fullName evidence="2">Uncharacterized protein</fullName>
    </submittedName>
</protein>
<feature type="compositionally biased region" description="Basic and acidic residues" evidence="1">
    <location>
        <begin position="70"/>
        <end position="88"/>
    </location>
</feature>
<name>A0A6A6CLB7_ZASCE</name>
<dbReference type="GeneID" id="54566010"/>
<organism evidence="2 3">
    <name type="scientific">Zasmidium cellare ATCC 36951</name>
    <dbReference type="NCBI Taxonomy" id="1080233"/>
    <lineage>
        <taxon>Eukaryota</taxon>
        <taxon>Fungi</taxon>
        <taxon>Dikarya</taxon>
        <taxon>Ascomycota</taxon>
        <taxon>Pezizomycotina</taxon>
        <taxon>Dothideomycetes</taxon>
        <taxon>Dothideomycetidae</taxon>
        <taxon>Mycosphaerellales</taxon>
        <taxon>Mycosphaerellaceae</taxon>
        <taxon>Zasmidium</taxon>
    </lineage>
</organism>
<keyword evidence="3" id="KW-1185">Reference proteome</keyword>
<reference evidence="2" key="1">
    <citation type="journal article" date="2020" name="Stud. Mycol.">
        <title>101 Dothideomycetes genomes: a test case for predicting lifestyles and emergence of pathogens.</title>
        <authorList>
            <person name="Haridas S."/>
            <person name="Albert R."/>
            <person name="Binder M."/>
            <person name="Bloem J."/>
            <person name="Labutti K."/>
            <person name="Salamov A."/>
            <person name="Andreopoulos B."/>
            <person name="Baker S."/>
            <person name="Barry K."/>
            <person name="Bills G."/>
            <person name="Bluhm B."/>
            <person name="Cannon C."/>
            <person name="Castanera R."/>
            <person name="Culley D."/>
            <person name="Daum C."/>
            <person name="Ezra D."/>
            <person name="Gonzalez J."/>
            <person name="Henrissat B."/>
            <person name="Kuo A."/>
            <person name="Liang C."/>
            <person name="Lipzen A."/>
            <person name="Lutzoni F."/>
            <person name="Magnuson J."/>
            <person name="Mondo S."/>
            <person name="Nolan M."/>
            <person name="Ohm R."/>
            <person name="Pangilinan J."/>
            <person name="Park H.-J."/>
            <person name="Ramirez L."/>
            <person name="Alfaro M."/>
            <person name="Sun H."/>
            <person name="Tritt A."/>
            <person name="Yoshinaga Y."/>
            <person name="Zwiers L.-H."/>
            <person name="Turgeon B."/>
            <person name="Goodwin S."/>
            <person name="Spatafora J."/>
            <person name="Crous P."/>
            <person name="Grigoriev I."/>
        </authorList>
    </citation>
    <scope>NUCLEOTIDE SEQUENCE</scope>
    <source>
        <strain evidence="2">ATCC 36951</strain>
    </source>
</reference>
<evidence type="ECO:0000313" key="2">
    <source>
        <dbReference type="EMBL" id="KAF2166732.1"/>
    </source>
</evidence>
<gene>
    <name evidence="2" type="ORF">M409DRAFT_54523</name>
</gene>
<feature type="region of interest" description="Disordered" evidence="1">
    <location>
        <begin position="50"/>
        <end position="129"/>
    </location>
</feature>
<dbReference type="Proteomes" id="UP000799537">
    <property type="component" value="Unassembled WGS sequence"/>
</dbReference>
<dbReference type="EMBL" id="ML993595">
    <property type="protein sequence ID" value="KAF2166732.1"/>
    <property type="molecule type" value="Genomic_DNA"/>
</dbReference>